<gene>
    <name evidence="4" type="ORF">H4W34_002198</name>
</gene>
<reference evidence="4 5" key="1">
    <citation type="submission" date="2020-10" db="EMBL/GenBank/DDBJ databases">
        <title>Sequencing the genomes of 1000 actinobacteria strains.</title>
        <authorList>
            <person name="Klenk H.-P."/>
        </authorList>
    </citation>
    <scope>NUCLEOTIDE SEQUENCE [LARGE SCALE GENOMIC DNA]</scope>
    <source>
        <strain evidence="4 5">DSM 46744</strain>
    </source>
</reference>
<sequence length="803" mass="85575">MRTLKRAVALTALLPSLLWAANPALAGAHRAAQSPVTAPQANPLQPGTRAQVGIALKEIGPKTVRADSKIELTGLIRNRTDAALDGVSVRLRFSNQPVNSRSMLEQYSETPAYRLPYYGPVQKLKSAAEPGVKYEWRIETTAKALRLAHVGTPGVYPVGVEVLNAAGAPVGGLTTFLTYMPDSTNFKPVSISWVWPLADDQHRTTDETFIDDDLSADLAPDGRLTRLVNAAKATDTPITWSIDPALLDDVRRMAAGEYTVREPGSDKSERKPQSQAAAAWLESLATASRDDSYFTLPYADPDLLALVRHKMPRSVEAAFAPENSAIATEVLGRAPDARVAWPAGGAVGHDTADWLAEHVLGTGGAFLLSSRHFQQPPQGTPNATTTFKTSHGTKPTLVYDETINDIVSDSGDTIGSSLLAEQRFLAETAMIAAEAPAVQRTVVVAPDRRWNPVAGLAERLLEYTGGADWLKEVRLSDIEKARPQSRTWRNYPDHYEKYELGESYLKRVWAIARRAESFHSVMVEPYNLSYEKAMLRIVSSAWRADSKDAKAARVALSDQLADDMGLVRVVTTENKRINMTGSTGTLPVTIENTLPDQAVRVRLLTTSENTAKLQLGALDPEQQLIELQPGERVTKWIPAQAYGNGIFRMNLQLVHPGTGRPFGDGETVTVRATGYGQIALLITGGGLAVLFVGVGVRAIRARRRRKAEAAGDGSTGMGPGATGGPGDGFPGPGFAGPGLPDPELSGAAPWDGAGAEPDAAVPGTGPSPAEPSAAPSAEPAAPEPGISRSGATRADPGPGGPVR</sequence>
<evidence type="ECO:0000256" key="1">
    <source>
        <dbReference type="SAM" id="MobiDB-lite"/>
    </source>
</evidence>
<dbReference type="Proteomes" id="UP000627838">
    <property type="component" value="Unassembled WGS sequence"/>
</dbReference>
<evidence type="ECO:0000313" key="5">
    <source>
        <dbReference type="Proteomes" id="UP000627838"/>
    </source>
</evidence>
<accession>A0ABR9JQH5</accession>
<evidence type="ECO:0000256" key="2">
    <source>
        <dbReference type="SAM" id="Phobius"/>
    </source>
</evidence>
<dbReference type="Pfam" id="PF19516">
    <property type="entry name" value="DUF6049"/>
    <property type="match status" value="1"/>
</dbReference>
<keyword evidence="2" id="KW-1133">Transmembrane helix</keyword>
<keyword evidence="2" id="KW-0472">Membrane</keyword>
<comment type="caution">
    <text evidence="4">The sequence shown here is derived from an EMBL/GenBank/DDBJ whole genome shotgun (WGS) entry which is preliminary data.</text>
</comment>
<evidence type="ECO:0008006" key="6">
    <source>
        <dbReference type="Google" id="ProtNLM"/>
    </source>
</evidence>
<organism evidence="4 5">
    <name type="scientific">Actinomadura algeriensis</name>
    <dbReference type="NCBI Taxonomy" id="1679523"/>
    <lineage>
        <taxon>Bacteria</taxon>
        <taxon>Bacillati</taxon>
        <taxon>Actinomycetota</taxon>
        <taxon>Actinomycetes</taxon>
        <taxon>Streptosporangiales</taxon>
        <taxon>Thermomonosporaceae</taxon>
        <taxon>Actinomadura</taxon>
    </lineage>
</organism>
<feature type="transmembrane region" description="Helical" evidence="2">
    <location>
        <begin position="675"/>
        <end position="696"/>
    </location>
</feature>
<dbReference type="InterPro" id="IPR046112">
    <property type="entry name" value="DUF6049"/>
</dbReference>
<feature type="chain" id="PRO_5046151596" description="Secreted protein" evidence="3">
    <location>
        <begin position="21"/>
        <end position="803"/>
    </location>
</feature>
<evidence type="ECO:0000256" key="3">
    <source>
        <dbReference type="SAM" id="SignalP"/>
    </source>
</evidence>
<feature type="signal peptide" evidence="3">
    <location>
        <begin position="1"/>
        <end position="20"/>
    </location>
</feature>
<keyword evidence="2" id="KW-0812">Transmembrane</keyword>
<protein>
    <recommendedName>
        <fullName evidence="6">Secreted protein</fullName>
    </recommendedName>
</protein>
<dbReference type="EMBL" id="JADBDZ010000001">
    <property type="protein sequence ID" value="MBE1532365.1"/>
    <property type="molecule type" value="Genomic_DNA"/>
</dbReference>
<keyword evidence="3" id="KW-0732">Signal</keyword>
<keyword evidence="5" id="KW-1185">Reference proteome</keyword>
<evidence type="ECO:0000313" key="4">
    <source>
        <dbReference type="EMBL" id="MBE1532365.1"/>
    </source>
</evidence>
<feature type="compositionally biased region" description="Gly residues" evidence="1">
    <location>
        <begin position="713"/>
        <end position="736"/>
    </location>
</feature>
<dbReference type="RefSeq" id="WP_192759064.1">
    <property type="nucleotide sequence ID" value="NZ_JADBDZ010000001.1"/>
</dbReference>
<feature type="region of interest" description="Disordered" evidence="1">
    <location>
        <begin position="704"/>
        <end position="803"/>
    </location>
</feature>
<proteinExistence type="predicted"/>
<feature type="compositionally biased region" description="Low complexity" evidence="1">
    <location>
        <begin position="766"/>
        <end position="784"/>
    </location>
</feature>
<name>A0ABR9JQH5_9ACTN</name>